<dbReference type="FunFam" id="3.40.50.880:FF:000014">
    <property type="entry name" value="Phosphoribosylformylglycinamidine synthase, putative"/>
    <property type="match status" value="1"/>
</dbReference>
<dbReference type="InterPro" id="IPR010918">
    <property type="entry name" value="PurM-like_C_dom"/>
</dbReference>
<dbReference type="Pfam" id="PF13507">
    <property type="entry name" value="GATase_5"/>
    <property type="match status" value="1"/>
</dbReference>
<dbReference type="SUPFAM" id="SSF52317">
    <property type="entry name" value="Class I glutamine amidotransferase-like"/>
    <property type="match status" value="1"/>
</dbReference>
<accession>A0A9X0CL46</accession>
<dbReference type="EMBL" id="MU827306">
    <property type="protein sequence ID" value="KAJ7363382.1"/>
    <property type="molecule type" value="Genomic_DNA"/>
</dbReference>
<dbReference type="GO" id="GO:0005737">
    <property type="term" value="C:cytoplasm"/>
    <property type="evidence" value="ECO:0007669"/>
    <property type="project" value="TreeGrafter"/>
</dbReference>
<dbReference type="Pfam" id="PF22689">
    <property type="entry name" value="FGAR-AT_PurM_N-like"/>
    <property type="match status" value="1"/>
</dbReference>
<keyword evidence="4" id="KW-1185">Reference proteome</keyword>
<dbReference type="PROSITE" id="PS51273">
    <property type="entry name" value="GATASE_TYPE_1"/>
    <property type="match status" value="1"/>
</dbReference>
<dbReference type="InterPro" id="IPR036676">
    <property type="entry name" value="PurM-like_C_sf"/>
</dbReference>
<protein>
    <recommendedName>
        <fullName evidence="5">PurM-like C-terminal domain-containing protein</fullName>
    </recommendedName>
</protein>
<evidence type="ECO:0000313" key="3">
    <source>
        <dbReference type="EMBL" id="KAJ7363382.1"/>
    </source>
</evidence>
<dbReference type="Gene3D" id="3.90.650.10">
    <property type="entry name" value="PurM-like C-terminal domain"/>
    <property type="match status" value="1"/>
</dbReference>
<reference evidence="3" key="1">
    <citation type="submission" date="2023-01" db="EMBL/GenBank/DDBJ databases">
        <title>Genome assembly of the deep-sea coral Lophelia pertusa.</title>
        <authorList>
            <person name="Herrera S."/>
            <person name="Cordes E."/>
        </authorList>
    </citation>
    <scope>NUCLEOTIDE SEQUENCE</scope>
    <source>
        <strain evidence="3">USNM1676648</strain>
        <tissue evidence="3">Polyp</tissue>
    </source>
</reference>
<evidence type="ECO:0000259" key="2">
    <source>
        <dbReference type="Pfam" id="PF22689"/>
    </source>
</evidence>
<dbReference type="SMART" id="SM01211">
    <property type="entry name" value="GATase_5"/>
    <property type="match status" value="1"/>
</dbReference>
<dbReference type="PANTHER" id="PTHR10099:SF1">
    <property type="entry name" value="PHOSPHORIBOSYLFORMYLGLYCINAMIDINE SYNTHASE"/>
    <property type="match status" value="1"/>
</dbReference>
<feature type="domain" description="PurM-like C-terminal" evidence="1">
    <location>
        <begin position="105"/>
        <end position="239"/>
    </location>
</feature>
<dbReference type="GO" id="GO:0004642">
    <property type="term" value="F:phosphoribosylformylglycinamidine synthase activity"/>
    <property type="evidence" value="ECO:0007669"/>
    <property type="project" value="TreeGrafter"/>
</dbReference>
<dbReference type="GO" id="GO:0006164">
    <property type="term" value="P:purine nucleotide biosynthetic process"/>
    <property type="evidence" value="ECO:0007669"/>
    <property type="project" value="TreeGrafter"/>
</dbReference>
<feature type="domain" description="FGAR-AT PurM N-terminal-like" evidence="2">
    <location>
        <begin position="4"/>
        <end position="73"/>
    </location>
</feature>
<dbReference type="OrthoDB" id="6666987at2759"/>
<dbReference type="Proteomes" id="UP001163046">
    <property type="component" value="Unassembled WGS sequence"/>
</dbReference>
<dbReference type="Pfam" id="PF02769">
    <property type="entry name" value="AIRS_C"/>
    <property type="match status" value="1"/>
</dbReference>
<organism evidence="3 4">
    <name type="scientific">Desmophyllum pertusum</name>
    <dbReference type="NCBI Taxonomy" id="174260"/>
    <lineage>
        <taxon>Eukaryota</taxon>
        <taxon>Metazoa</taxon>
        <taxon>Cnidaria</taxon>
        <taxon>Anthozoa</taxon>
        <taxon>Hexacorallia</taxon>
        <taxon>Scleractinia</taxon>
        <taxon>Caryophylliina</taxon>
        <taxon>Caryophylliidae</taxon>
        <taxon>Desmophyllum</taxon>
    </lineage>
</organism>
<dbReference type="PANTHER" id="PTHR10099">
    <property type="entry name" value="PHOSPHORIBOSYLFORMYLGLYCINAMIDINE SYNTHASE"/>
    <property type="match status" value="1"/>
</dbReference>
<dbReference type="Gene3D" id="3.40.50.880">
    <property type="match status" value="1"/>
</dbReference>
<dbReference type="SUPFAM" id="SSF56042">
    <property type="entry name" value="PurM C-terminal domain-like"/>
    <property type="match status" value="1"/>
</dbReference>
<sequence length="581" mass="62966">MSLDVKCSGNWMWPAKLPGEGATLYDACAAMCDVMASLGIAIDGGKDSLSMAARVGEATVKSPGSLVISVYAPCPDIRATVTPDLKIPDGKGNLVFVKFGSDSNYRLGGSALAQVYNQLGSKSPDLDDAKTFEAAFRTTQELISQKRIVSGHDVSDGGLITTLVEMAFAGNCGLAIDIPCPENISATVSKVADLLFAEELGIVLEVKEEDTEMVMNAFLAKEVPCLQIGKADGSGEDAVVSLRVGGDLVLEQNMVDLRDVWEATSFQLERLQTNPQCVQEEEAGLRKRHAPEYKLLFEPAPSSPLSDIHPKVAIIREEGSNGDREMVASFHMAGFEAWDVTMNDLCSGSVKLDEFRGAVFVGGFSYADVLGSAKGWAAVCNINTTVRSQLDAFFAREDTFSLGVCNGCQLMGLLGWVGQDAQASEVKGSKQGVCFTHNTSERFESRFVTVSIQSSPAMMFRGMQGSTLGIWVAHGEGRIQFRSDSVLQNVKANNLVPLCFVDDDGLPTTQYPLNPNGSPEGIAGLCSPDGRHLGMMPHPERCALLWQWPWMPHDWQNKLKASPWLQMFQNAYKWCVETQES</sequence>
<dbReference type="CDD" id="cd02204">
    <property type="entry name" value="PurL_repeat2"/>
    <property type="match status" value="1"/>
</dbReference>
<comment type="caution">
    <text evidence="3">The sequence shown here is derived from an EMBL/GenBank/DDBJ whole genome shotgun (WGS) entry which is preliminary data.</text>
</comment>
<evidence type="ECO:0008006" key="5">
    <source>
        <dbReference type="Google" id="ProtNLM"/>
    </source>
</evidence>
<proteinExistence type="predicted"/>
<dbReference type="InterPro" id="IPR029062">
    <property type="entry name" value="Class_I_gatase-like"/>
</dbReference>
<dbReference type="AlphaFoldDB" id="A0A9X0CL46"/>
<dbReference type="SUPFAM" id="SSF55326">
    <property type="entry name" value="PurM N-terminal domain-like"/>
    <property type="match status" value="1"/>
</dbReference>
<dbReference type="InterPro" id="IPR036921">
    <property type="entry name" value="PurM-like_N_sf"/>
</dbReference>
<evidence type="ECO:0000313" key="4">
    <source>
        <dbReference type="Proteomes" id="UP001163046"/>
    </source>
</evidence>
<dbReference type="InterPro" id="IPR055181">
    <property type="entry name" value="FGAR-AT_PurM_N-like"/>
</dbReference>
<gene>
    <name evidence="3" type="ORF">OS493_011670</name>
</gene>
<name>A0A9X0CL46_9CNID</name>
<evidence type="ECO:0000259" key="1">
    <source>
        <dbReference type="Pfam" id="PF02769"/>
    </source>
</evidence>
<dbReference type="CDD" id="cd01740">
    <property type="entry name" value="GATase1_FGAR_AT"/>
    <property type="match status" value="1"/>
</dbReference>